<dbReference type="GO" id="GO:0016301">
    <property type="term" value="F:kinase activity"/>
    <property type="evidence" value="ECO:0007669"/>
    <property type="project" value="UniProtKB-KW"/>
</dbReference>
<dbReference type="EMBL" id="AB174197">
    <property type="protein sequence ID" value="BAE91259.1"/>
    <property type="molecule type" value="mRNA"/>
</dbReference>
<sequence>MLEVVSHPHPVVPKMEKELVPDQAVISDSTFSLANNPGSGISNQG</sequence>
<reference evidence="1" key="1">
    <citation type="journal article" date="2007" name="PLoS Biol.">
        <title>Rate of evolution in brain-expressed genes in humans and other primates.</title>
        <authorList>
            <person name="Wang H.-Y."/>
            <person name="Chien H.-C."/>
            <person name="Osada N."/>
            <person name="Hashimoto K."/>
            <person name="Sugano S."/>
            <person name="Gojobori T."/>
            <person name="Chou C.-K."/>
            <person name="Tsai S.-F."/>
            <person name="Wu C.-I."/>
            <person name="Shen C.-K.J."/>
        </authorList>
    </citation>
    <scope>NUCLEOTIDE SEQUENCE</scope>
</reference>
<name>I7GJ89_MACFA</name>
<keyword evidence="1" id="KW-0418">Kinase</keyword>
<dbReference type="AlphaFoldDB" id="I7GJ89"/>
<organism evidence="1">
    <name type="scientific">Macaca fascicularis</name>
    <name type="common">Crab-eating macaque</name>
    <name type="synonym">Cynomolgus monkey</name>
    <dbReference type="NCBI Taxonomy" id="9541"/>
    <lineage>
        <taxon>Eukaryota</taxon>
        <taxon>Metazoa</taxon>
        <taxon>Chordata</taxon>
        <taxon>Craniata</taxon>
        <taxon>Vertebrata</taxon>
        <taxon>Euteleostomi</taxon>
        <taxon>Mammalia</taxon>
        <taxon>Eutheria</taxon>
        <taxon>Euarchontoglires</taxon>
        <taxon>Primates</taxon>
        <taxon>Haplorrhini</taxon>
        <taxon>Catarrhini</taxon>
        <taxon>Cercopithecidae</taxon>
        <taxon>Cercopithecinae</taxon>
        <taxon>Macaca</taxon>
    </lineage>
</organism>
<keyword evidence="1" id="KW-0808">Transferase</keyword>
<evidence type="ECO:0000313" key="1">
    <source>
        <dbReference type="EMBL" id="BAE91259.1"/>
    </source>
</evidence>
<protein>
    <submittedName>
        <fullName evidence="1">Macaca fascicularis brain cDNA clone: QtrA-15349, similar to human A kinase (PRKA) anchor protein 13 (AKAP13), transcriptvariant 1, mRNA, RefSeq: NM_006738.4</fullName>
    </submittedName>
</protein>
<proteinExistence type="evidence at transcript level"/>
<accession>I7GJ89</accession>